<dbReference type="EMBL" id="CP158296">
    <property type="protein sequence ID" value="XBV83282.1"/>
    <property type="molecule type" value="Genomic_DNA"/>
</dbReference>
<dbReference type="SUPFAM" id="SSF51735">
    <property type="entry name" value="NAD(P)-binding Rossmann-fold domains"/>
    <property type="match status" value="1"/>
</dbReference>
<dbReference type="Gene3D" id="3.40.50.720">
    <property type="entry name" value="NAD(P)-binding Rossmann-like Domain"/>
    <property type="match status" value="1"/>
</dbReference>
<dbReference type="PANTHER" id="PTHR43162:SF1">
    <property type="entry name" value="PRESTALK A DIFFERENTIATION PROTEIN A"/>
    <property type="match status" value="1"/>
</dbReference>
<evidence type="ECO:0000259" key="1">
    <source>
        <dbReference type="Pfam" id="PF13460"/>
    </source>
</evidence>
<dbReference type="KEGG" id="dsc:ABOD76_00735"/>
<dbReference type="InterPro" id="IPR016040">
    <property type="entry name" value="NAD(P)-bd_dom"/>
</dbReference>
<reference evidence="2" key="1">
    <citation type="submission" date="2024-06" db="EMBL/GenBank/DDBJ databases">
        <title>Draft Genome Sequence of Deinococcus sonorensis Type Strain KR-87, a Biofilm Producing Representative of the Genus Deinococcus.</title>
        <authorList>
            <person name="Boren L.S."/>
            <person name="Grosso R.A."/>
            <person name="Hugenberg-Cox A.N."/>
            <person name="Hill J.T.E."/>
            <person name="Albert C.M."/>
            <person name="Tuohy J.M."/>
        </authorList>
    </citation>
    <scope>NUCLEOTIDE SEQUENCE</scope>
    <source>
        <strain evidence="2">KR-87</strain>
        <plasmid evidence="2">pDson04</plasmid>
    </source>
</reference>
<geneLocation type="plasmid" evidence="2">
    <name>pDson04</name>
</geneLocation>
<sequence>MTPEQPPQADAGHGTILVMGATGTVGGEIARQLSRSGVQFRVGVRRPETFPELAGAAPVRFDAADPSSYGALDGVDRLFLLWPPGTDVRRDVLPVIDQAAARGVRQVVFLSILGAERIRVVPHRRVEEHLERSGLDWVFLRASYFMQNLSGVHRDDIRLRREIFLPAGGGRTSFVDVRDVAAVAVRALLTGEGQAAHNLTGGEALRYDEVASIFSVTLGQRVEYTNPSPWHFVQQSRARGVATPFALFMLAEYTVARLGLAGEVTGEVQTLLGRPPIRLRQFAEDFREAWL</sequence>
<organism evidence="2">
    <name type="scientific">Deinococcus sonorensis KR-87</name>
    <dbReference type="NCBI Taxonomy" id="694439"/>
    <lineage>
        <taxon>Bacteria</taxon>
        <taxon>Thermotogati</taxon>
        <taxon>Deinococcota</taxon>
        <taxon>Deinococci</taxon>
        <taxon>Deinococcales</taxon>
        <taxon>Deinococcaceae</taxon>
        <taxon>Deinococcus</taxon>
    </lineage>
</organism>
<dbReference type="RefSeq" id="WP_350240673.1">
    <property type="nucleotide sequence ID" value="NZ_CP158296.1"/>
</dbReference>
<dbReference type="InterPro" id="IPR036291">
    <property type="entry name" value="NAD(P)-bd_dom_sf"/>
</dbReference>
<name>A0AAU7U4K3_9DEIO</name>
<evidence type="ECO:0000313" key="2">
    <source>
        <dbReference type="EMBL" id="XBV83282.1"/>
    </source>
</evidence>
<dbReference type="InterPro" id="IPR051604">
    <property type="entry name" value="Ergot_Alk_Oxidoreductase"/>
</dbReference>
<feature type="domain" description="NAD(P)-binding" evidence="1">
    <location>
        <begin position="20"/>
        <end position="188"/>
    </location>
</feature>
<gene>
    <name evidence="2" type="ORF">ABOD76_00735</name>
</gene>
<accession>A0AAU7U4K3</accession>
<dbReference type="AlphaFoldDB" id="A0AAU7U4K3"/>
<proteinExistence type="predicted"/>
<keyword evidence="2" id="KW-0614">Plasmid</keyword>
<dbReference type="PANTHER" id="PTHR43162">
    <property type="match status" value="1"/>
</dbReference>
<dbReference type="Gene3D" id="3.90.25.10">
    <property type="entry name" value="UDP-galactose 4-epimerase, domain 1"/>
    <property type="match status" value="1"/>
</dbReference>
<dbReference type="Pfam" id="PF13460">
    <property type="entry name" value="NAD_binding_10"/>
    <property type="match status" value="1"/>
</dbReference>
<protein>
    <submittedName>
        <fullName evidence="2">NAD(P)H-binding protein</fullName>
    </submittedName>
</protein>